<evidence type="ECO:0000256" key="1">
    <source>
        <dbReference type="SAM" id="Phobius"/>
    </source>
</evidence>
<organism evidence="2 3">
    <name type="scientific">Photinus pyralis</name>
    <name type="common">Common eastern firefly</name>
    <name type="synonym">Lampyris pyralis</name>
    <dbReference type="NCBI Taxonomy" id="7054"/>
    <lineage>
        <taxon>Eukaryota</taxon>
        <taxon>Metazoa</taxon>
        <taxon>Ecdysozoa</taxon>
        <taxon>Arthropoda</taxon>
        <taxon>Hexapoda</taxon>
        <taxon>Insecta</taxon>
        <taxon>Pterygota</taxon>
        <taxon>Neoptera</taxon>
        <taxon>Endopterygota</taxon>
        <taxon>Coleoptera</taxon>
        <taxon>Polyphaga</taxon>
        <taxon>Elateriformia</taxon>
        <taxon>Elateroidea</taxon>
        <taxon>Lampyridae</taxon>
        <taxon>Lampyrinae</taxon>
        <taxon>Photinus</taxon>
    </lineage>
</organism>
<reference evidence="2 3" key="1">
    <citation type="journal article" date="2018" name="Elife">
        <title>Firefly genomes illuminate parallel origins of bioluminescence in beetles.</title>
        <authorList>
            <person name="Fallon T.R."/>
            <person name="Lower S.E."/>
            <person name="Chang C.H."/>
            <person name="Bessho-Uehara M."/>
            <person name="Martin G.J."/>
            <person name="Bewick A.J."/>
            <person name="Behringer M."/>
            <person name="Debat H.J."/>
            <person name="Wong I."/>
            <person name="Day J.C."/>
            <person name="Suvorov A."/>
            <person name="Silva C.J."/>
            <person name="Stanger-Hall K.F."/>
            <person name="Hall D.W."/>
            <person name="Schmitz R.J."/>
            <person name="Nelson D.R."/>
            <person name="Lewis S.M."/>
            <person name="Shigenobu S."/>
            <person name="Bybee S.M."/>
            <person name="Larracuente A.M."/>
            <person name="Oba Y."/>
            <person name="Weng J.K."/>
        </authorList>
    </citation>
    <scope>NUCLEOTIDE SEQUENCE [LARGE SCALE GENOMIC DNA]</scope>
    <source>
        <strain evidence="2">1611_PpyrPB1</strain>
        <tissue evidence="2">Whole body</tissue>
    </source>
</reference>
<keyword evidence="1" id="KW-1133">Transmembrane helix</keyword>
<proteinExistence type="predicted"/>
<evidence type="ECO:0000313" key="2">
    <source>
        <dbReference type="EMBL" id="KAB0797929.1"/>
    </source>
</evidence>
<dbReference type="Proteomes" id="UP000327044">
    <property type="component" value="Unassembled WGS sequence"/>
</dbReference>
<dbReference type="InParanoid" id="A0A5N4AKT3"/>
<gene>
    <name evidence="2" type="ORF">PPYR_08922</name>
</gene>
<accession>A0A5N4AKT3</accession>
<evidence type="ECO:0000313" key="3">
    <source>
        <dbReference type="Proteomes" id="UP000327044"/>
    </source>
</evidence>
<dbReference type="AlphaFoldDB" id="A0A5N4AKT3"/>
<keyword evidence="3" id="KW-1185">Reference proteome</keyword>
<dbReference type="EMBL" id="VVIM01000006">
    <property type="protein sequence ID" value="KAB0797929.1"/>
    <property type="molecule type" value="Genomic_DNA"/>
</dbReference>
<name>A0A5N4AKT3_PHOPY</name>
<comment type="caution">
    <text evidence="2">The sequence shown here is derived from an EMBL/GenBank/DDBJ whole genome shotgun (WGS) entry which is preliminary data.</text>
</comment>
<protein>
    <submittedName>
        <fullName evidence="2">Uncharacterized protein</fullName>
    </submittedName>
</protein>
<keyword evidence="1" id="KW-0812">Transmembrane</keyword>
<keyword evidence="1" id="KW-0472">Membrane</keyword>
<sequence>MKLSHAGYLALRLTIAQNVPAARQHSDKLIFPTAIFLAGVGVAVSSFSLKQLLKAPKHH</sequence>
<feature type="transmembrane region" description="Helical" evidence="1">
    <location>
        <begin position="29"/>
        <end position="49"/>
    </location>
</feature>